<protein>
    <submittedName>
        <fullName evidence="1">Uncharacterized protein</fullName>
    </submittedName>
</protein>
<sequence>MQPIRQGDVILTPVPKIEGEKKPHLTLAEGEVTGHSHQIIEGQAELYEKDGTLYLRVLSPTALLSHEEHHAIAIPEGNWMVRIQREYEPQGWRYVAD</sequence>
<evidence type="ECO:0000313" key="1">
    <source>
        <dbReference type="EMBL" id="CAA9368503.1"/>
    </source>
</evidence>
<dbReference type="AlphaFoldDB" id="A0A6J4MWG5"/>
<accession>A0A6J4MWG5</accession>
<reference evidence="1" key="1">
    <citation type="submission" date="2020-02" db="EMBL/GenBank/DDBJ databases">
        <authorList>
            <person name="Meier V. D."/>
        </authorList>
    </citation>
    <scope>NUCLEOTIDE SEQUENCE</scope>
    <source>
        <strain evidence="1">AVDCRST_MAG84</strain>
    </source>
</reference>
<proteinExistence type="predicted"/>
<gene>
    <name evidence="1" type="ORF">AVDCRST_MAG84-4070</name>
</gene>
<dbReference type="EMBL" id="CADCTZ010000839">
    <property type="protein sequence ID" value="CAA9368503.1"/>
    <property type="molecule type" value="Genomic_DNA"/>
</dbReference>
<name>A0A6J4MWG5_9CYAN</name>
<organism evidence="1">
    <name type="scientific">uncultured Microcoleus sp</name>
    <dbReference type="NCBI Taxonomy" id="259945"/>
    <lineage>
        <taxon>Bacteria</taxon>
        <taxon>Bacillati</taxon>
        <taxon>Cyanobacteriota</taxon>
        <taxon>Cyanophyceae</taxon>
        <taxon>Oscillatoriophycideae</taxon>
        <taxon>Oscillatoriales</taxon>
        <taxon>Microcoleaceae</taxon>
        <taxon>Microcoleus</taxon>
        <taxon>environmental samples</taxon>
    </lineage>
</organism>